<comment type="caution">
    <text evidence="1">The sequence shown here is derived from an EMBL/GenBank/DDBJ whole genome shotgun (WGS) entry which is preliminary data.</text>
</comment>
<reference evidence="1" key="1">
    <citation type="submission" date="2021-05" db="EMBL/GenBank/DDBJ databases">
        <title>A free-living protist that lacks canonical eukaryotic 1 DNA replication and segregation systems.</title>
        <authorList>
            <person name="Salas-Leiva D.E."/>
            <person name="Tromer E.C."/>
            <person name="Curtis B.A."/>
            <person name="Jerlstrom-Hultqvist J."/>
            <person name="Kolisko M."/>
            <person name="Yi Z."/>
            <person name="Salas-Leiva J.S."/>
            <person name="Gallot-Lavallee L."/>
            <person name="Kops G.J.P.L."/>
            <person name="Archibald J.M."/>
            <person name="Simpson A.G.B."/>
            <person name="Roger A.J."/>
        </authorList>
    </citation>
    <scope>NUCLEOTIDE SEQUENCE</scope>
    <source>
        <strain evidence="1">BICM</strain>
    </source>
</reference>
<dbReference type="PANTHER" id="PTHR33504:SF2">
    <property type="entry name" value="PROTEIN MFI"/>
    <property type="match status" value="1"/>
</dbReference>
<proteinExistence type="predicted"/>
<name>A0A8J6B7X0_9EUKA</name>
<keyword evidence="2" id="KW-1185">Reference proteome</keyword>
<dbReference type="AlphaFoldDB" id="A0A8J6B7X0"/>
<organism evidence="1 2">
    <name type="scientific">Carpediemonas membranifera</name>
    <dbReference type="NCBI Taxonomy" id="201153"/>
    <lineage>
        <taxon>Eukaryota</taxon>
        <taxon>Metamonada</taxon>
        <taxon>Carpediemonas-like organisms</taxon>
        <taxon>Carpediemonas</taxon>
    </lineage>
</organism>
<protein>
    <submittedName>
        <fullName evidence="1">Uncharacterized protein</fullName>
    </submittedName>
</protein>
<accession>A0A8J6B7X0</accession>
<dbReference type="Proteomes" id="UP000717585">
    <property type="component" value="Unassembled WGS sequence"/>
</dbReference>
<sequence length="397" mass="46428">MSRPNQVSNWLCDRSDRYRLFLFDQTESTPVLRMHVAAIVIQRAWRRYLAATFYQYPDEIHWSLTFNSIVNYNREATGIKTFGGMIRRVSNGSVTERAMNAAFPHFCAAKIQSTVRMWLVHRFARFDHRHIYHVAACTLQRQWRLIAPQRKRRAKAALVIQRAWMRFSFRTVFMFYKSLILYERRGDPRRILQQINPTEAALLDGSFEATVRFRLGGTLFPPDVYYKIYVKRAIDLNAFAPRDYFEQNKRAAAAKEAGLKTDPTDHGQWYRRADVNSWRPVRPGILTDPETRQKVVDVVESRAPRISDPVRTLNREEAAKKKWKKRRAQWIRQLAVTSTNEHLPDLDDNGLLDWADSVSVPDALDFDTYVAEWSRTGVVEAWEDPALVDEIMDGLRT</sequence>
<dbReference type="OrthoDB" id="10253073at2759"/>
<dbReference type="Pfam" id="PF00612">
    <property type="entry name" value="IQ"/>
    <property type="match status" value="2"/>
</dbReference>
<dbReference type="InterPro" id="IPR000048">
    <property type="entry name" value="IQ_motif_EF-hand-BS"/>
</dbReference>
<evidence type="ECO:0000313" key="1">
    <source>
        <dbReference type="EMBL" id="KAG9394577.1"/>
    </source>
</evidence>
<gene>
    <name evidence="1" type="ORF">J8273_3827</name>
</gene>
<evidence type="ECO:0000313" key="2">
    <source>
        <dbReference type="Proteomes" id="UP000717585"/>
    </source>
</evidence>
<dbReference type="PANTHER" id="PTHR33504">
    <property type="entry name" value="NADH DEHYDROGENASE (UBIQUINONE) 1 BETA SUBCOMPLEX, 4"/>
    <property type="match status" value="1"/>
</dbReference>
<dbReference type="EMBL" id="JAHDYR010000014">
    <property type="protein sequence ID" value="KAG9394577.1"/>
    <property type="molecule type" value="Genomic_DNA"/>
</dbReference>